<sequence>MREIADTHKSTPFAERETKMATIYNINIEKKDLPARGGNFCTSLCFVTSKRDEFVWRSFLTMEVEDPPNEADPFSPSCEDSLMGTCGYFILLANLSLATTVSRVLQKCPNPLL</sequence>
<dbReference type="Proteomes" id="UP000030665">
    <property type="component" value="Unassembled WGS sequence"/>
</dbReference>
<gene>
    <name evidence="1" type="ORF">TTRE_0000467601</name>
</gene>
<evidence type="ECO:0000313" key="1">
    <source>
        <dbReference type="EMBL" id="CDW56398.1"/>
    </source>
</evidence>
<accession>A0A077Z9Q3</accession>
<name>A0A077Z9Q3_TRITR</name>
<proteinExistence type="predicted"/>
<protein>
    <submittedName>
        <fullName evidence="1">Uncharacterized protein</fullName>
    </submittedName>
</protein>
<dbReference type="AlphaFoldDB" id="A0A077Z9Q3"/>
<organism evidence="1 2">
    <name type="scientific">Trichuris trichiura</name>
    <name type="common">Whipworm</name>
    <name type="synonym">Trichocephalus trichiurus</name>
    <dbReference type="NCBI Taxonomy" id="36087"/>
    <lineage>
        <taxon>Eukaryota</taxon>
        <taxon>Metazoa</taxon>
        <taxon>Ecdysozoa</taxon>
        <taxon>Nematoda</taxon>
        <taxon>Enoplea</taxon>
        <taxon>Dorylaimia</taxon>
        <taxon>Trichinellida</taxon>
        <taxon>Trichuridae</taxon>
        <taxon>Trichuris</taxon>
    </lineage>
</organism>
<reference evidence="1" key="2">
    <citation type="submission" date="2014-03" db="EMBL/GenBank/DDBJ databases">
        <title>The whipworm genome and dual-species transcriptomics of an intimate host-pathogen interaction.</title>
        <authorList>
            <person name="Foth B.J."/>
            <person name="Tsai I.J."/>
            <person name="Reid A.J."/>
            <person name="Bancroft A.J."/>
            <person name="Nichol S."/>
            <person name="Tracey A."/>
            <person name="Holroyd N."/>
            <person name="Cotton J.A."/>
            <person name="Stanley E.J."/>
            <person name="Zarowiecki M."/>
            <person name="Liu J.Z."/>
            <person name="Huckvale T."/>
            <person name="Cooper P.J."/>
            <person name="Grencis R.K."/>
            <person name="Berriman M."/>
        </authorList>
    </citation>
    <scope>NUCLEOTIDE SEQUENCE [LARGE SCALE GENOMIC DNA]</scope>
</reference>
<dbReference type="EMBL" id="HG806036">
    <property type="protein sequence ID" value="CDW56398.1"/>
    <property type="molecule type" value="Genomic_DNA"/>
</dbReference>
<keyword evidence="2" id="KW-1185">Reference proteome</keyword>
<reference evidence="1" key="1">
    <citation type="submission" date="2014-01" db="EMBL/GenBank/DDBJ databases">
        <authorList>
            <person name="Aslett M."/>
        </authorList>
    </citation>
    <scope>NUCLEOTIDE SEQUENCE</scope>
</reference>
<evidence type="ECO:0000313" key="2">
    <source>
        <dbReference type="Proteomes" id="UP000030665"/>
    </source>
</evidence>